<comment type="catalytic activity">
    <reaction evidence="1 3">
        <text>a uridine in RNA = a pseudouridine in RNA</text>
        <dbReference type="Rhea" id="RHEA:48348"/>
        <dbReference type="Rhea" id="RHEA-COMP:12068"/>
        <dbReference type="Rhea" id="RHEA-COMP:12069"/>
        <dbReference type="ChEBI" id="CHEBI:65314"/>
        <dbReference type="ChEBI" id="CHEBI:65315"/>
    </reaction>
</comment>
<comment type="function">
    <text evidence="3">Responsible for synthesis of pseudouridine from uracil.</text>
</comment>
<organism evidence="5 6">
    <name type="scientific">Latilactobacillus curvatus</name>
    <name type="common">Lactobacillus curvatus</name>
    <dbReference type="NCBI Taxonomy" id="28038"/>
    <lineage>
        <taxon>Bacteria</taxon>
        <taxon>Bacillati</taxon>
        <taxon>Bacillota</taxon>
        <taxon>Bacilli</taxon>
        <taxon>Lactobacillales</taxon>
        <taxon>Lactobacillaceae</taxon>
        <taxon>Latilactobacillus</taxon>
    </lineage>
</organism>
<reference evidence="5 6" key="1">
    <citation type="submission" date="2021-05" db="EMBL/GenBank/DDBJ databases">
        <title>Complete Genome Sequence of Latilactobacillus sp. Strain WDN19, a High D-Aspartate-producing Lactic Acid Bacterium Isolated from a Japanese Pickle.</title>
        <authorList>
            <person name="Kajitani K."/>
            <person name="Takahashi S."/>
        </authorList>
    </citation>
    <scope>NUCLEOTIDE SEQUENCE [LARGE SCALE GENOMIC DNA]</scope>
    <source>
        <strain evidence="5 6">WDN19</strain>
    </source>
</reference>
<dbReference type="InterPro" id="IPR006224">
    <property type="entry name" value="PsdUridine_synth_RluA-like_CS"/>
</dbReference>
<evidence type="ECO:0000313" key="5">
    <source>
        <dbReference type="EMBL" id="BCX31161.1"/>
    </source>
</evidence>
<dbReference type="InterPro" id="IPR006225">
    <property type="entry name" value="PsdUridine_synth_RluC/D"/>
</dbReference>
<dbReference type="EMBL" id="AP024685">
    <property type="protein sequence ID" value="BCX31161.1"/>
    <property type="molecule type" value="Genomic_DNA"/>
</dbReference>
<dbReference type="PANTHER" id="PTHR21600:SF35">
    <property type="entry name" value="PSEUDOURIDINE SYNTHASE"/>
    <property type="match status" value="1"/>
</dbReference>
<gene>
    <name evidence="5" type="ORF">LTWDN19_17280</name>
</gene>
<dbReference type="PANTHER" id="PTHR21600">
    <property type="entry name" value="MITOCHONDRIAL RNA PSEUDOURIDINE SYNTHASE"/>
    <property type="match status" value="1"/>
</dbReference>
<dbReference type="Pfam" id="PF00849">
    <property type="entry name" value="PseudoU_synth_2"/>
    <property type="match status" value="1"/>
</dbReference>
<comment type="similarity">
    <text evidence="2 3">Belongs to the pseudouridine synthase RluA family.</text>
</comment>
<dbReference type="InterPro" id="IPR050188">
    <property type="entry name" value="RluA_PseudoU_synthase"/>
</dbReference>
<dbReference type="EC" id="5.4.99.-" evidence="3"/>
<proteinExistence type="inferred from homology"/>
<evidence type="ECO:0000256" key="3">
    <source>
        <dbReference type="RuleBase" id="RU362028"/>
    </source>
</evidence>
<keyword evidence="6" id="KW-1185">Reference proteome</keyword>
<protein>
    <recommendedName>
        <fullName evidence="3">Pseudouridine synthase</fullName>
        <ecNumber evidence="3">5.4.99.-</ecNumber>
    </recommendedName>
</protein>
<feature type="domain" description="Pseudouridine synthase RsuA/RluA-like" evidence="4">
    <location>
        <begin position="93"/>
        <end position="248"/>
    </location>
</feature>
<sequence length="316" mass="35998">MHLLGQNMKFEWQYQDAEGCVLRNFLRRHKLSRSQLTKIKFAGGTILVNGQEAHTNAQLVQNDVVTVYLAPEVAVEHVIPVKGDLKVVFEDDHFLVVDKPAFVASLPAPNHPHNTMANFVKQYLIDQNAESQAVHVVTRLDRDTSGLMMFTKHGFAHSLLDKQLQSKELQKTYVAIASGDMRLDYPQHAWIDRPIKRSDDFYMRRVVGVGGKRSLTEYWQEAHGTDATLVKLKLLTGRTHQIRVHFASLGHPLIGDNLYGVADDLLPRQALHCRELTFYHPFEERYVTVQSELPADFQAVMDQRHLAFPAGELNKI</sequence>
<evidence type="ECO:0000256" key="2">
    <source>
        <dbReference type="ARBA" id="ARBA00010876"/>
    </source>
</evidence>
<dbReference type="PROSITE" id="PS01129">
    <property type="entry name" value="PSI_RLU"/>
    <property type="match status" value="1"/>
</dbReference>
<dbReference type="Proteomes" id="UP000825100">
    <property type="component" value="Chromosome"/>
</dbReference>
<evidence type="ECO:0000259" key="4">
    <source>
        <dbReference type="Pfam" id="PF00849"/>
    </source>
</evidence>
<dbReference type="InterPro" id="IPR020103">
    <property type="entry name" value="PsdUridine_synth_cat_dom_sf"/>
</dbReference>
<evidence type="ECO:0000256" key="1">
    <source>
        <dbReference type="ARBA" id="ARBA00000073"/>
    </source>
</evidence>
<dbReference type="InterPro" id="IPR006145">
    <property type="entry name" value="PsdUridine_synth_RsuA/RluA"/>
</dbReference>
<dbReference type="CDD" id="cd02869">
    <property type="entry name" value="PseudoU_synth_RluA_like"/>
    <property type="match status" value="1"/>
</dbReference>
<dbReference type="SUPFAM" id="SSF55120">
    <property type="entry name" value="Pseudouridine synthase"/>
    <property type="match status" value="1"/>
</dbReference>
<name>A0ABN6GK11_LATCU</name>
<keyword evidence="3" id="KW-0413">Isomerase</keyword>
<dbReference type="NCBIfam" id="TIGR00005">
    <property type="entry name" value="rluA_subfam"/>
    <property type="match status" value="1"/>
</dbReference>
<accession>A0ABN6GK11</accession>
<evidence type="ECO:0000313" key="6">
    <source>
        <dbReference type="Proteomes" id="UP000825100"/>
    </source>
</evidence>
<dbReference type="Gene3D" id="3.30.2350.10">
    <property type="entry name" value="Pseudouridine synthase"/>
    <property type="match status" value="1"/>
</dbReference>